<dbReference type="GO" id="GO:0030420">
    <property type="term" value="P:establishment of competence for transformation"/>
    <property type="evidence" value="ECO:0007669"/>
    <property type="project" value="InterPro"/>
</dbReference>
<gene>
    <name evidence="8" type="ORF">CLV38_10258</name>
</gene>
<feature type="transmembrane region" description="Helical" evidence="6">
    <location>
        <begin position="424"/>
        <end position="443"/>
    </location>
</feature>
<evidence type="ECO:0000256" key="2">
    <source>
        <dbReference type="ARBA" id="ARBA00022475"/>
    </source>
</evidence>
<keyword evidence="2" id="KW-1003">Cell membrane</keyword>
<dbReference type="Proteomes" id="UP000238205">
    <property type="component" value="Unassembled WGS sequence"/>
</dbReference>
<keyword evidence="4 6" id="KW-1133">Transmembrane helix</keyword>
<dbReference type="Pfam" id="PF00753">
    <property type="entry name" value="Lactamase_B"/>
    <property type="match status" value="1"/>
</dbReference>
<evidence type="ECO:0000313" key="9">
    <source>
        <dbReference type="Proteomes" id="UP000238205"/>
    </source>
</evidence>
<protein>
    <submittedName>
        <fullName evidence="8">Competence protein ComEC</fullName>
    </submittedName>
</protein>
<dbReference type="SMART" id="SM00849">
    <property type="entry name" value="Lactamase_B"/>
    <property type="match status" value="1"/>
</dbReference>
<keyword evidence="3 6" id="KW-0812">Transmembrane</keyword>
<feature type="transmembrane region" description="Helical" evidence="6">
    <location>
        <begin position="284"/>
        <end position="317"/>
    </location>
</feature>
<evidence type="ECO:0000259" key="7">
    <source>
        <dbReference type="SMART" id="SM00849"/>
    </source>
</evidence>
<comment type="caution">
    <text evidence="8">The sequence shown here is derived from an EMBL/GenBank/DDBJ whole genome shotgun (WGS) entry which is preliminary data.</text>
</comment>
<dbReference type="NCBIfam" id="TIGR00360">
    <property type="entry name" value="ComEC_N-term"/>
    <property type="match status" value="1"/>
</dbReference>
<comment type="subcellular location">
    <subcellularLocation>
        <location evidence="1">Cell membrane</location>
        <topology evidence="1">Multi-pass membrane protein</topology>
    </subcellularLocation>
</comment>
<dbReference type="NCBIfam" id="TIGR00361">
    <property type="entry name" value="ComEC_Rec2"/>
    <property type="match status" value="1"/>
</dbReference>
<evidence type="ECO:0000256" key="3">
    <source>
        <dbReference type="ARBA" id="ARBA00022692"/>
    </source>
</evidence>
<dbReference type="InterPro" id="IPR004477">
    <property type="entry name" value="ComEC_N"/>
</dbReference>
<feature type="transmembrane region" description="Helical" evidence="6">
    <location>
        <begin position="329"/>
        <end position="349"/>
    </location>
</feature>
<keyword evidence="9" id="KW-1185">Reference proteome</keyword>
<evidence type="ECO:0000256" key="1">
    <source>
        <dbReference type="ARBA" id="ARBA00004651"/>
    </source>
</evidence>
<feature type="transmembrane region" description="Helical" evidence="6">
    <location>
        <begin position="361"/>
        <end position="379"/>
    </location>
</feature>
<evidence type="ECO:0000256" key="5">
    <source>
        <dbReference type="ARBA" id="ARBA00023136"/>
    </source>
</evidence>
<dbReference type="PANTHER" id="PTHR30619:SF1">
    <property type="entry name" value="RECOMBINATION PROTEIN 2"/>
    <property type="match status" value="1"/>
</dbReference>
<dbReference type="InterPro" id="IPR035681">
    <property type="entry name" value="ComA-like_MBL"/>
</dbReference>
<feature type="transmembrane region" description="Helical" evidence="6">
    <location>
        <begin position="202"/>
        <end position="224"/>
    </location>
</feature>
<keyword evidence="5 6" id="KW-0472">Membrane</keyword>
<dbReference type="InterPro" id="IPR052159">
    <property type="entry name" value="Competence_DNA_uptake"/>
</dbReference>
<accession>A0A2T0WAY5</accession>
<evidence type="ECO:0000313" key="8">
    <source>
        <dbReference type="EMBL" id="PRY83875.1"/>
    </source>
</evidence>
<dbReference type="SUPFAM" id="SSF56281">
    <property type="entry name" value="Metallo-hydrolase/oxidoreductase"/>
    <property type="match status" value="1"/>
</dbReference>
<evidence type="ECO:0000256" key="6">
    <source>
        <dbReference type="SAM" id="Phobius"/>
    </source>
</evidence>
<dbReference type="CDD" id="cd07731">
    <property type="entry name" value="ComA-like_MBL-fold"/>
    <property type="match status" value="1"/>
</dbReference>
<evidence type="ECO:0000256" key="4">
    <source>
        <dbReference type="ARBA" id="ARBA00022989"/>
    </source>
</evidence>
<feature type="transmembrane region" description="Helical" evidence="6">
    <location>
        <begin position="386"/>
        <end position="404"/>
    </location>
</feature>
<dbReference type="InterPro" id="IPR036866">
    <property type="entry name" value="RibonucZ/Hydroxyglut_hydro"/>
</dbReference>
<proteinExistence type="predicted"/>
<organism evidence="8 9">
    <name type="scientific">Alkalibacterium olivapovliticus</name>
    <dbReference type="NCBI Taxonomy" id="99907"/>
    <lineage>
        <taxon>Bacteria</taxon>
        <taxon>Bacillati</taxon>
        <taxon>Bacillota</taxon>
        <taxon>Bacilli</taxon>
        <taxon>Lactobacillales</taxon>
        <taxon>Carnobacteriaceae</taxon>
        <taxon>Alkalibacterium</taxon>
    </lineage>
</organism>
<sequence>MFYFVKICRSKNTPLILITFTLLSLALISRYDGKQAEPAIAVQAITGVLEVKQTTWRIDGDQLRFQGYLKTDQYQGEVVVRYTINSEIEKEELLSTVPSFLSVEGELESPRSQTNYNQFDYQLYLKRQQITSIFQSRQLSTVQAPYSFFSREYPIDSLRQIIMTYCDRTFKQHTSSYIKALIFGDRRELSEDVTSAFKNLGIVHLLSISGLHVSLIIVIVDKLLTKMTVTRESNRLILLILLPVFGFAAGFGVSVFRAVIQTWVMCMSDLKKWSFSSLDCWSVAFVLALLINPTILFSIGFQLSYSMSFLIIFLSQLPIFTQSTKLKQFILLNFILFAASIPILSFHYYEFSVGVLLLNWLYIPFVSYLLMPGLLVLFFLSPVLSLIDGVFFIEQIVEMLLILMEKLTAIIDESLSLTFISGRLSATVIIAWIGLMVVALIVLESRKSSLYLISITAMLVILIYSNRFSPFGKIVMLDVGQGDSILIKEPYNRGNYLIDTGGTIQWGEKDDWQLRDNQFSLGSDVVLPVLKGFGINKLDAVIITHAHFDHYGALADIADEFPIDKLIINQFTYSNEAFKSELMNVTDQSIPIVIIDKNTQKNLPKNLKLIGDQWRDDANLNNQSMVLIGKYGKLIWLFTGDIEEKRESSILSEYPHLQADVLKVSHHGSATSTHAAFLEQVDPEYTLISVGGKNRFGHPDDGTISRLDEHNSVNYRTDTDGSILYTYTDNTWVNRWLNKKGSFKTIIK</sequence>
<dbReference type="AlphaFoldDB" id="A0A2T0WAY5"/>
<dbReference type="Pfam" id="PF03772">
    <property type="entry name" value="Competence"/>
    <property type="match status" value="1"/>
</dbReference>
<reference evidence="8 9" key="1">
    <citation type="submission" date="2018-03" db="EMBL/GenBank/DDBJ databases">
        <title>Genomic Encyclopedia of Archaeal and Bacterial Type Strains, Phase II (KMG-II): from individual species to whole genera.</title>
        <authorList>
            <person name="Goeker M."/>
        </authorList>
    </citation>
    <scope>NUCLEOTIDE SEQUENCE [LARGE SCALE GENOMIC DNA]</scope>
    <source>
        <strain evidence="8 9">DSM 13175</strain>
    </source>
</reference>
<dbReference type="Gene3D" id="3.60.15.10">
    <property type="entry name" value="Ribonuclease Z/Hydroxyacylglutathione hydrolase-like"/>
    <property type="match status" value="1"/>
</dbReference>
<dbReference type="InterPro" id="IPR001279">
    <property type="entry name" value="Metallo-B-lactamas"/>
</dbReference>
<name>A0A2T0WAY5_9LACT</name>
<feature type="transmembrane region" description="Helical" evidence="6">
    <location>
        <begin position="450"/>
        <end position="468"/>
    </location>
</feature>
<dbReference type="OrthoDB" id="9761531at2"/>
<dbReference type="EMBL" id="PVTO01000002">
    <property type="protein sequence ID" value="PRY83875.1"/>
    <property type="molecule type" value="Genomic_DNA"/>
</dbReference>
<feature type="domain" description="Metallo-beta-lactamase" evidence="7">
    <location>
        <begin position="481"/>
        <end position="692"/>
    </location>
</feature>
<dbReference type="InterPro" id="IPR004797">
    <property type="entry name" value="Competence_ComEC/Rec2"/>
</dbReference>
<dbReference type="GO" id="GO:0005886">
    <property type="term" value="C:plasma membrane"/>
    <property type="evidence" value="ECO:0007669"/>
    <property type="project" value="UniProtKB-SubCell"/>
</dbReference>
<feature type="transmembrane region" description="Helical" evidence="6">
    <location>
        <begin position="236"/>
        <end position="264"/>
    </location>
</feature>
<dbReference type="PANTHER" id="PTHR30619">
    <property type="entry name" value="DNA INTERNALIZATION/COMPETENCE PROTEIN COMEC/REC2"/>
    <property type="match status" value="1"/>
</dbReference>